<dbReference type="RefSeq" id="WP_250859072.1">
    <property type="nucleotide sequence ID" value="NZ_JAGSOJ010000002.1"/>
</dbReference>
<keyword evidence="2" id="KW-1185">Reference proteome</keyword>
<comment type="caution">
    <text evidence="1">The sequence shown here is derived from an EMBL/GenBank/DDBJ whole genome shotgun (WGS) entry which is preliminary data.</text>
</comment>
<sequence length="257" mass="30889">MERLINFKEYIIRRGVLVTEFHMVNMNEVDEKFNEVKIARDDVHKFIFSLNEFHRKAMGYDNYMIEKLPNRTGMLFEQYKILYRKVYRYIEKLRKNGAKDCCQEMIVQEGVNILKRANKALEHNVIDNYLSILKRSMERVEICIGHSKFGNIIGNYPVMVLDISQCGYDIVETDMIKFIVRLKRKNIVMDWNNVIDEFIECEELDENSRMYIQSCVSYPYEFMRNCLRYFQGKKDWSPERYRDKLQKAIIQDGDSII</sequence>
<gene>
    <name evidence="1" type="ORF">KDK92_09750</name>
</gene>
<dbReference type="Gene3D" id="3.90.1200.10">
    <property type="match status" value="1"/>
</dbReference>
<dbReference type="EMBL" id="JAGSOJ010000002">
    <property type="protein sequence ID" value="MCM1990026.1"/>
    <property type="molecule type" value="Genomic_DNA"/>
</dbReference>
<name>A0A9J6P019_9CLOT</name>
<dbReference type="AlphaFoldDB" id="A0A9J6P019"/>
<accession>A0A9J6P019</accession>
<proteinExistence type="predicted"/>
<dbReference type="GO" id="GO:0042601">
    <property type="term" value="C:endospore-forming forespore"/>
    <property type="evidence" value="ECO:0007669"/>
    <property type="project" value="TreeGrafter"/>
</dbReference>
<protein>
    <recommendedName>
        <fullName evidence="3">Spore coat protein</fullName>
    </recommendedName>
</protein>
<evidence type="ECO:0000313" key="1">
    <source>
        <dbReference type="EMBL" id="MCM1990026.1"/>
    </source>
</evidence>
<dbReference type="Proteomes" id="UP001056429">
    <property type="component" value="Unassembled WGS sequence"/>
</dbReference>
<organism evidence="1 2">
    <name type="scientific">Oceanirhabdus seepicola</name>
    <dbReference type="NCBI Taxonomy" id="2828781"/>
    <lineage>
        <taxon>Bacteria</taxon>
        <taxon>Bacillati</taxon>
        <taxon>Bacillota</taxon>
        <taxon>Clostridia</taxon>
        <taxon>Eubacteriales</taxon>
        <taxon>Clostridiaceae</taxon>
        <taxon>Oceanirhabdus</taxon>
    </lineage>
</organism>
<reference evidence="1" key="2">
    <citation type="submission" date="2021-04" db="EMBL/GenBank/DDBJ databases">
        <authorList>
            <person name="Dong X."/>
        </authorList>
    </citation>
    <scope>NUCLEOTIDE SEQUENCE</scope>
    <source>
        <strain evidence="1">ZWT</strain>
    </source>
</reference>
<reference evidence="1" key="1">
    <citation type="journal article" date="2021" name="mSystems">
        <title>Bacteria and Archaea Synergistically Convert Glycine Betaine to Biogenic Methane in the Formosa Cold Seep of the South China Sea.</title>
        <authorList>
            <person name="Li L."/>
            <person name="Zhang W."/>
            <person name="Zhang S."/>
            <person name="Song L."/>
            <person name="Sun Q."/>
            <person name="Zhang H."/>
            <person name="Xiang H."/>
            <person name="Dong X."/>
        </authorList>
    </citation>
    <scope>NUCLEOTIDE SEQUENCE</scope>
    <source>
        <strain evidence="1">ZWT</strain>
    </source>
</reference>
<dbReference type="PANTHER" id="PTHR39179">
    <property type="entry name" value="SPORE COAT PROTEIN I"/>
    <property type="match status" value="1"/>
</dbReference>
<evidence type="ECO:0008006" key="3">
    <source>
        <dbReference type="Google" id="ProtNLM"/>
    </source>
</evidence>
<dbReference type="InterPro" id="IPR047175">
    <property type="entry name" value="CotS-like"/>
</dbReference>
<dbReference type="PANTHER" id="PTHR39179:SF1">
    <property type="entry name" value="SPORE COAT PROTEIN I"/>
    <property type="match status" value="1"/>
</dbReference>
<evidence type="ECO:0000313" key="2">
    <source>
        <dbReference type="Proteomes" id="UP001056429"/>
    </source>
</evidence>